<sequence length="812" mass="90906">MTNLSVLPFIATAAACDYKSEAIKPTEPVNGQGDNNKETPEQPKDNQTPPTTDNPKNDGSKEQPKENSGDKEKTPEGPKEETPKEDNTPSNPTDEKPTTPVDNASDKSEEPKTTIQKDKNNVFELVDEDKVIKFINDELGNSNISLERTLFLGSNKSLSFDNFSNVFKIRDEWTSEEIKFKKGFNRVRLNVIIERKKITIVYSFTDDSKEYSQVFEIKNPWVESTIESSNNNSNTPTPIENSNKPVEEPNNTSNENSDADEINGEEILIEDGSTLEVLKAEVDFAKSKNWDTIRLYIDEEETYFINGNSKSPKRIGLIKPGIQLEKLTVKSAGSKKYITATYTDNSVTLNYTYNNVEYSQGFGWGKIDQPSEEPVVVDENSSDSNTNGTDPSEAFDATNLFIVANEDNLKETIAKAKKYPNIRAFLQPQTEKFLYSKKEIFTLKPGADSSKLELESSGSSQYIQFNFKNGNKYDLEGAYNYDGKRYIQRIYLGEGPRVNTNNENQPSDVSGTSNTTGGTSTSNNPNNSGTTSDNSGTPVDLSISNSTHYEANSYYSSLQGKRGKELLESLYALQKSKTSRIGSYASLYDIYTRSFIDKYSENDGTIWDIYSENPSGPDPYYYTFEKRVGGGGSGKSGKNEGTGFNREHVIPQSWFGKVSPTVSDAHFIWPTDAKVNERRGNLPHFNVSNPSWTSQNGTKVGGGYSEPIDFFKGDVARAYFYFQATHRNGMATDNGRKVFTGVFPYFTDQFLNEYLSWSNNDPVDLSEVDRNNAIDNYYGGLRNPFIDYPNLPNLIWGDGSETFNDQGILVRN</sequence>
<gene>
    <name evidence="4" type="ORF">BLA55_02755</name>
</gene>
<feature type="compositionally biased region" description="Polar residues" evidence="3">
    <location>
        <begin position="498"/>
        <end position="509"/>
    </location>
</feature>
<evidence type="ECO:0000313" key="4">
    <source>
        <dbReference type="EMBL" id="APJ38563.1"/>
    </source>
</evidence>
<dbReference type="GO" id="GO:0004518">
    <property type="term" value="F:nuclease activity"/>
    <property type="evidence" value="ECO:0007669"/>
    <property type="project" value="UniProtKB-KW"/>
</dbReference>
<evidence type="ECO:0000256" key="3">
    <source>
        <dbReference type="SAM" id="MobiDB-lite"/>
    </source>
</evidence>
<dbReference type="AlphaFoldDB" id="A0A1L4FSH2"/>
<dbReference type="PANTHER" id="PTHR33607:SF2">
    <property type="entry name" value="ENDONUCLEASE-1"/>
    <property type="match status" value="1"/>
</dbReference>
<protein>
    <recommendedName>
        <fullName evidence="6">Endonuclease I</fullName>
    </recommendedName>
</protein>
<dbReference type="KEGG" id="mpul:BLA55_02755"/>
<evidence type="ECO:0000313" key="5">
    <source>
        <dbReference type="Proteomes" id="UP000184322"/>
    </source>
</evidence>
<reference evidence="5" key="1">
    <citation type="submission" date="2016-10" db="EMBL/GenBank/DDBJ databases">
        <authorList>
            <person name="Beylefeld A."/>
            <person name="Abolnik C."/>
        </authorList>
    </citation>
    <scope>NUCLEOTIDE SEQUENCE [LARGE SCALE GENOMIC DNA]</scope>
    <source>
        <strain evidence="5">B359_6</strain>
    </source>
</reference>
<keyword evidence="2" id="KW-0378">Hydrolase</keyword>
<feature type="compositionally biased region" description="Basic and acidic residues" evidence="3">
    <location>
        <begin position="104"/>
        <end position="116"/>
    </location>
</feature>
<dbReference type="PANTHER" id="PTHR33607">
    <property type="entry name" value="ENDONUCLEASE-1"/>
    <property type="match status" value="1"/>
</dbReference>
<feature type="compositionally biased region" description="Basic and acidic residues" evidence="3">
    <location>
        <begin position="35"/>
        <end position="44"/>
    </location>
</feature>
<feature type="region of interest" description="Disordered" evidence="3">
    <location>
        <begin position="226"/>
        <end position="262"/>
    </location>
</feature>
<dbReference type="Pfam" id="PF04231">
    <property type="entry name" value="Endonuclease_1"/>
    <property type="match status" value="1"/>
</dbReference>
<dbReference type="EMBL" id="CP017813">
    <property type="protein sequence ID" value="APJ38563.1"/>
    <property type="molecule type" value="Genomic_DNA"/>
</dbReference>
<evidence type="ECO:0000256" key="1">
    <source>
        <dbReference type="ARBA" id="ARBA00022722"/>
    </source>
</evidence>
<feature type="compositionally biased region" description="Low complexity" evidence="3">
    <location>
        <begin position="510"/>
        <end position="537"/>
    </location>
</feature>
<name>A0A1L4FSH2_9BACT</name>
<dbReference type="SUPFAM" id="SSF54060">
    <property type="entry name" value="His-Me finger endonucleases"/>
    <property type="match status" value="1"/>
</dbReference>
<dbReference type="InterPro" id="IPR007346">
    <property type="entry name" value="Endonuclease-I"/>
</dbReference>
<keyword evidence="1" id="KW-0540">Nuclease</keyword>
<feature type="compositionally biased region" description="Polar residues" evidence="3">
    <location>
        <begin position="45"/>
        <end position="54"/>
    </location>
</feature>
<evidence type="ECO:0008006" key="6">
    <source>
        <dbReference type="Google" id="ProtNLM"/>
    </source>
</evidence>
<feature type="compositionally biased region" description="Basic and acidic residues" evidence="3">
    <location>
        <begin position="55"/>
        <end position="97"/>
    </location>
</feature>
<feature type="region of interest" description="Disordered" evidence="3">
    <location>
        <begin position="497"/>
        <end position="544"/>
    </location>
</feature>
<accession>A0A1L4FSH2</accession>
<evidence type="ECO:0000256" key="2">
    <source>
        <dbReference type="ARBA" id="ARBA00022801"/>
    </source>
</evidence>
<dbReference type="STRING" id="48003.BLA55_02755"/>
<keyword evidence="5" id="KW-1185">Reference proteome</keyword>
<dbReference type="GO" id="GO:0016787">
    <property type="term" value="F:hydrolase activity"/>
    <property type="evidence" value="ECO:0007669"/>
    <property type="project" value="UniProtKB-KW"/>
</dbReference>
<feature type="region of interest" description="Disordered" evidence="3">
    <location>
        <begin position="373"/>
        <end position="393"/>
    </location>
</feature>
<organism evidence="4 5">
    <name type="scientific">Mycoplasmopsis pullorum</name>
    <dbReference type="NCBI Taxonomy" id="48003"/>
    <lineage>
        <taxon>Bacteria</taxon>
        <taxon>Bacillati</taxon>
        <taxon>Mycoplasmatota</taxon>
        <taxon>Mycoplasmoidales</taxon>
        <taxon>Metamycoplasmataceae</taxon>
        <taxon>Mycoplasmopsis</taxon>
    </lineage>
</organism>
<dbReference type="InterPro" id="IPR044925">
    <property type="entry name" value="His-Me_finger_sf"/>
</dbReference>
<dbReference type="Proteomes" id="UP000184322">
    <property type="component" value="Chromosome"/>
</dbReference>
<feature type="compositionally biased region" description="Low complexity" evidence="3">
    <location>
        <begin position="226"/>
        <end position="243"/>
    </location>
</feature>
<proteinExistence type="predicted"/>
<feature type="region of interest" description="Disordered" evidence="3">
    <location>
        <begin position="17"/>
        <end position="116"/>
    </location>
</feature>